<evidence type="ECO:0000313" key="2">
    <source>
        <dbReference type="Proteomes" id="UP000823775"/>
    </source>
</evidence>
<dbReference type="EMBL" id="JACEIK010002976">
    <property type="protein sequence ID" value="MCD9639702.1"/>
    <property type="molecule type" value="Genomic_DNA"/>
</dbReference>
<sequence>MEYHVAFKEKRCNHAEAQFEVYSFKNAFPNIYEDQQWILKNKGRTETLPCLPSVWVHGQEVPITPEAINLLYWVK</sequence>
<protein>
    <submittedName>
        <fullName evidence="1">Uncharacterized protein</fullName>
    </submittedName>
</protein>
<accession>A0ABS8UZD4</accession>
<name>A0ABS8UZD4_DATST</name>
<gene>
    <name evidence="1" type="ORF">HAX54_024408</name>
</gene>
<evidence type="ECO:0000313" key="1">
    <source>
        <dbReference type="EMBL" id="MCD9639702.1"/>
    </source>
</evidence>
<organism evidence="1 2">
    <name type="scientific">Datura stramonium</name>
    <name type="common">Jimsonweed</name>
    <name type="synonym">Common thornapple</name>
    <dbReference type="NCBI Taxonomy" id="4076"/>
    <lineage>
        <taxon>Eukaryota</taxon>
        <taxon>Viridiplantae</taxon>
        <taxon>Streptophyta</taxon>
        <taxon>Embryophyta</taxon>
        <taxon>Tracheophyta</taxon>
        <taxon>Spermatophyta</taxon>
        <taxon>Magnoliopsida</taxon>
        <taxon>eudicotyledons</taxon>
        <taxon>Gunneridae</taxon>
        <taxon>Pentapetalae</taxon>
        <taxon>asterids</taxon>
        <taxon>lamiids</taxon>
        <taxon>Solanales</taxon>
        <taxon>Solanaceae</taxon>
        <taxon>Solanoideae</taxon>
        <taxon>Datureae</taxon>
        <taxon>Datura</taxon>
    </lineage>
</organism>
<reference evidence="1 2" key="1">
    <citation type="journal article" date="2021" name="BMC Genomics">
        <title>Datura genome reveals duplications of psychoactive alkaloid biosynthetic genes and high mutation rate following tissue culture.</title>
        <authorList>
            <person name="Rajewski A."/>
            <person name="Carter-House D."/>
            <person name="Stajich J."/>
            <person name="Litt A."/>
        </authorList>
    </citation>
    <scope>NUCLEOTIDE SEQUENCE [LARGE SCALE GENOMIC DNA]</scope>
    <source>
        <strain evidence="1">AR-01</strain>
    </source>
</reference>
<keyword evidence="2" id="KW-1185">Reference proteome</keyword>
<feature type="non-terminal residue" evidence="1">
    <location>
        <position position="75"/>
    </location>
</feature>
<comment type="caution">
    <text evidence="1">The sequence shown here is derived from an EMBL/GenBank/DDBJ whole genome shotgun (WGS) entry which is preliminary data.</text>
</comment>
<proteinExistence type="predicted"/>
<dbReference type="Proteomes" id="UP000823775">
    <property type="component" value="Unassembled WGS sequence"/>
</dbReference>